<dbReference type="Pfam" id="PF01022">
    <property type="entry name" value="HTH_5"/>
    <property type="match status" value="1"/>
</dbReference>
<dbReference type="RefSeq" id="WP_257743342.1">
    <property type="nucleotide sequence ID" value="NZ_CP096115.1"/>
</dbReference>
<accession>A0A9E7PSW6</accession>
<organism evidence="5 6">
    <name type="scientific">Methanoplanus endosymbiosus</name>
    <dbReference type="NCBI Taxonomy" id="33865"/>
    <lineage>
        <taxon>Archaea</taxon>
        <taxon>Methanobacteriati</taxon>
        <taxon>Methanobacteriota</taxon>
        <taxon>Stenosarchaea group</taxon>
        <taxon>Methanomicrobia</taxon>
        <taxon>Methanomicrobiales</taxon>
        <taxon>Methanomicrobiaceae</taxon>
        <taxon>Methanoplanus</taxon>
    </lineage>
</organism>
<dbReference type="CDD" id="cd00090">
    <property type="entry name" value="HTH_ARSR"/>
    <property type="match status" value="1"/>
</dbReference>
<evidence type="ECO:0000259" key="4">
    <source>
        <dbReference type="PROSITE" id="PS50987"/>
    </source>
</evidence>
<keyword evidence="6" id="KW-1185">Reference proteome</keyword>
<dbReference type="GO" id="GO:0003700">
    <property type="term" value="F:DNA-binding transcription factor activity"/>
    <property type="evidence" value="ECO:0007669"/>
    <property type="project" value="InterPro"/>
</dbReference>
<dbReference type="InterPro" id="IPR011991">
    <property type="entry name" value="ArsR-like_HTH"/>
</dbReference>
<dbReference type="InterPro" id="IPR036388">
    <property type="entry name" value="WH-like_DNA-bd_sf"/>
</dbReference>
<reference evidence="5" key="1">
    <citation type="submission" date="2022-04" db="EMBL/GenBank/DDBJ databases">
        <title>Complete genome of Methanoplanus endosymbiosus DSM 3599.</title>
        <authorList>
            <person name="Chen S.-C."/>
            <person name="You Y.-T."/>
            <person name="Zhou Y.-Z."/>
            <person name="Lai M.-C."/>
        </authorList>
    </citation>
    <scope>NUCLEOTIDE SEQUENCE</scope>
    <source>
        <strain evidence="5">DSM 3599</strain>
    </source>
</reference>
<dbReference type="InterPro" id="IPR036390">
    <property type="entry name" value="WH_DNA-bd_sf"/>
</dbReference>
<sequence length="123" mass="13638">MTEENLNEEGCPELPVGVEKSLCDCGGIEGLKECLPAETDIEAICNIHRVLADQNRMKILAMLNVQPLCVCVIKVIMDIADSKLSYHLSVLKKAGFVTGEQQGNWIVYNLTEKGREWFLSGNL</sequence>
<dbReference type="InterPro" id="IPR051081">
    <property type="entry name" value="HTH_MetalResp_TranReg"/>
</dbReference>
<dbReference type="SUPFAM" id="SSF46785">
    <property type="entry name" value="Winged helix' DNA-binding domain"/>
    <property type="match status" value="1"/>
</dbReference>
<evidence type="ECO:0000256" key="2">
    <source>
        <dbReference type="ARBA" id="ARBA00023125"/>
    </source>
</evidence>
<evidence type="ECO:0000256" key="1">
    <source>
        <dbReference type="ARBA" id="ARBA00023015"/>
    </source>
</evidence>
<dbReference type="KEGG" id="mend:L6E24_03510"/>
<evidence type="ECO:0000313" key="5">
    <source>
        <dbReference type="EMBL" id="UUX93202.1"/>
    </source>
</evidence>
<dbReference type="GO" id="GO:0003677">
    <property type="term" value="F:DNA binding"/>
    <property type="evidence" value="ECO:0007669"/>
    <property type="project" value="UniProtKB-KW"/>
</dbReference>
<dbReference type="InterPro" id="IPR001845">
    <property type="entry name" value="HTH_ArsR_DNA-bd_dom"/>
</dbReference>
<evidence type="ECO:0000313" key="6">
    <source>
        <dbReference type="Proteomes" id="UP001060368"/>
    </source>
</evidence>
<gene>
    <name evidence="5" type="ORF">L6E24_03510</name>
</gene>
<evidence type="ECO:0000256" key="3">
    <source>
        <dbReference type="ARBA" id="ARBA00023163"/>
    </source>
</evidence>
<keyword evidence="1" id="KW-0805">Transcription regulation</keyword>
<dbReference type="PRINTS" id="PR00778">
    <property type="entry name" value="HTHARSR"/>
</dbReference>
<dbReference type="SMART" id="SM00418">
    <property type="entry name" value="HTH_ARSR"/>
    <property type="match status" value="1"/>
</dbReference>
<keyword evidence="2" id="KW-0238">DNA-binding</keyword>
<feature type="domain" description="HTH arsR-type" evidence="4">
    <location>
        <begin position="36"/>
        <end position="123"/>
    </location>
</feature>
<dbReference type="PANTHER" id="PTHR33154:SF35">
    <property type="entry name" value="TRANSCRIPTIONAL REGULATOR, ARSR FAMILY"/>
    <property type="match status" value="1"/>
</dbReference>
<dbReference type="PROSITE" id="PS50987">
    <property type="entry name" value="HTH_ARSR_2"/>
    <property type="match status" value="1"/>
</dbReference>
<proteinExistence type="predicted"/>
<dbReference type="GeneID" id="74306731"/>
<dbReference type="PANTHER" id="PTHR33154">
    <property type="entry name" value="TRANSCRIPTIONAL REGULATOR, ARSR FAMILY"/>
    <property type="match status" value="1"/>
</dbReference>
<dbReference type="Gene3D" id="1.10.10.10">
    <property type="entry name" value="Winged helix-like DNA-binding domain superfamily/Winged helix DNA-binding domain"/>
    <property type="match status" value="1"/>
</dbReference>
<keyword evidence="3" id="KW-0804">Transcription</keyword>
<dbReference type="AlphaFoldDB" id="A0A9E7PSW6"/>
<protein>
    <submittedName>
        <fullName evidence="5">Metalloregulator ArsR/SmtB family transcription factor</fullName>
    </submittedName>
</protein>
<dbReference type="EMBL" id="CP096115">
    <property type="protein sequence ID" value="UUX93202.1"/>
    <property type="molecule type" value="Genomic_DNA"/>
</dbReference>
<dbReference type="NCBIfam" id="NF033788">
    <property type="entry name" value="HTH_metalloreg"/>
    <property type="match status" value="1"/>
</dbReference>
<name>A0A9E7PSW6_9EURY</name>
<dbReference type="Proteomes" id="UP001060368">
    <property type="component" value="Chromosome"/>
</dbReference>